<evidence type="ECO:0000256" key="10">
    <source>
        <dbReference type="ARBA" id="ARBA00022726"/>
    </source>
</evidence>
<dbReference type="EMBL" id="MWWS01000002">
    <property type="protein sequence ID" value="OZG50898.1"/>
    <property type="molecule type" value="Genomic_DNA"/>
</dbReference>
<dbReference type="OrthoDB" id="9803963at2"/>
<comment type="subunit">
    <text evidence="11">Homodimer.</text>
</comment>
<dbReference type="NCBIfam" id="NF002636">
    <property type="entry name" value="PRK02304.1-5"/>
    <property type="match status" value="1"/>
</dbReference>
<dbReference type="InterPro" id="IPR050054">
    <property type="entry name" value="UPRTase/APRTase"/>
</dbReference>
<dbReference type="GO" id="GO:0006168">
    <property type="term" value="P:adenine salvage"/>
    <property type="evidence" value="ECO:0007669"/>
    <property type="project" value="InterPro"/>
</dbReference>
<gene>
    <name evidence="11" type="primary">apt</name>
    <name evidence="13" type="ORF">BOCO_0084</name>
</gene>
<dbReference type="GO" id="GO:0002055">
    <property type="term" value="F:adenine binding"/>
    <property type="evidence" value="ECO:0007669"/>
    <property type="project" value="TreeGrafter"/>
</dbReference>
<dbReference type="NCBIfam" id="NF002634">
    <property type="entry name" value="PRK02304.1-3"/>
    <property type="match status" value="1"/>
</dbReference>
<dbReference type="GO" id="GO:0016208">
    <property type="term" value="F:AMP binding"/>
    <property type="evidence" value="ECO:0007669"/>
    <property type="project" value="TreeGrafter"/>
</dbReference>
<dbReference type="GO" id="GO:0005737">
    <property type="term" value="C:cytoplasm"/>
    <property type="evidence" value="ECO:0007669"/>
    <property type="project" value="UniProtKB-SubCell"/>
</dbReference>
<comment type="catalytic activity">
    <reaction evidence="1 11">
        <text>AMP + diphosphate = 5-phospho-alpha-D-ribose 1-diphosphate + adenine</text>
        <dbReference type="Rhea" id="RHEA:16609"/>
        <dbReference type="ChEBI" id="CHEBI:16708"/>
        <dbReference type="ChEBI" id="CHEBI:33019"/>
        <dbReference type="ChEBI" id="CHEBI:58017"/>
        <dbReference type="ChEBI" id="CHEBI:456215"/>
        <dbReference type="EC" id="2.4.2.7"/>
    </reaction>
</comment>
<dbReference type="SUPFAM" id="SSF53271">
    <property type="entry name" value="PRTase-like"/>
    <property type="match status" value="1"/>
</dbReference>
<keyword evidence="14" id="KW-1185">Reference proteome</keyword>
<dbReference type="InterPro" id="IPR005764">
    <property type="entry name" value="Ade_phspho_trans"/>
</dbReference>
<dbReference type="Proteomes" id="UP000216004">
    <property type="component" value="Unassembled WGS sequence"/>
</dbReference>
<evidence type="ECO:0000256" key="7">
    <source>
        <dbReference type="ARBA" id="ARBA00022490"/>
    </source>
</evidence>
<name>A0A261EVL3_9BIFI</name>
<comment type="similarity">
    <text evidence="5 11">Belongs to the purine/pyrimidine phosphoribosyltransferase family.</text>
</comment>
<evidence type="ECO:0000256" key="1">
    <source>
        <dbReference type="ARBA" id="ARBA00000868"/>
    </source>
</evidence>
<evidence type="ECO:0000256" key="5">
    <source>
        <dbReference type="ARBA" id="ARBA00008391"/>
    </source>
</evidence>
<evidence type="ECO:0000256" key="8">
    <source>
        <dbReference type="ARBA" id="ARBA00022676"/>
    </source>
</evidence>
<evidence type="ECO:0000256" key="6">
    <source>
        <dbReference type="ARBA" id="ARBA00011893"/>
    </source>
</evidence>
<dbReference type="PANTHER" id="PTHR32315:SF3">
    <property type="entry name" value="ADENINE PHOSPHORIBOSYLTRANSFERASE"/>
    <property type="match status" value="1"/>
</dbReference>
<evidence type="ECO:0000256" key="11">
    <source>
        <dbReference type="HAMAP-Rule" id="MF_00004"/>
    </source>
</evidence>
<dbReference type="GO" id="GO:0003999">
    <property type="term" value="F:adenine phosphoribosyltransferase activity"/>
    <property type="evidence" value="ECO:0007669"/>
    <property type="project" value="UniProtKB-UniRule"/>
</dbReference>
<comment type="function">
    <text evidence="2 11">Catalyzes a salvage reaction resulting in the formation of AMP, that is energically less costly than de novo synthesis.</text>
</comment>
<dbReference type="GO" id="GO:0006166">
    <property type="term" value="P:purine ribonucleoside salvage"/>
    <property type="evidence" value="ECO:0007669"/>
    <property type="project" value="UniProtKB-KW"/>
</dbReference>
<evidence type="ECO:0000313" key="14">
    <source>
        <dbReference type="Proteomes" id="UP000216004"/>
    </source>
</evidence>
<proteinExistence type="inferred from homology"/>
<evidence type="ECO:0000256" key="4">
    <source>
        <dbReference type="ARBA" id="ARBA00004659"/>
    </source>
</evidence>
<evidence type="ECO:0000256" key="2">
    <source>
        <dbReference type="ARBA" id="ARBA00003968"/>
    </source>
</evidence>
<dbReference type="InterPro" id="IPR000836">
    <property type="entry name" value="PRTase_dom"/>
</dbReference>
<dbReference type="PANTHER" id="PTHR32315">
    <property type="entry name" value="ADENINE PHOSPHORIBOSYLTRANSFERASE"/>
    <property type="match status" value="1"/>
</dbReference>
<dbReference type="CDD" id="cd06223">
    <property type="entry name" value="PRTases_typeI"/>
    <property type="match status" value="1"/>
</dbReference>
<dbReference type="HAMAP" id="MF_00004">
    <property type="entry name" value="Aden_phosphoribosyltr"/>
    <property type="match status" value="1"/>
</dbReference>
<comment type="subcellular location">
    <subcellularLocation>
        <location evidence="3 11">Cytoplasm</location>
    </subcellularLocation>
</comment>
<evidence type="ECO:0000259" key="12">
    <source>
        <dbReference type="Pfam" id="PF00156"/>
    </source>
</evidence>
<dbReference type="FunFam" id="3.40.50.2020:FF:000021">
    <property type="entry name" value="Adenine phosphoribosyltransferase"/>
    <property type="match status" value="1"/>
</dbReference>
<dbReference type="EC" id="2.4.2.7" evidence="6 11"/>
<reference evidence="13 14" key="1">
    <citation type="journal article" date="2017" name="BMC Genomics">
        <title>Comparative genomic and phylogenomic analyses of the Bifidobacteriaceae family.</title>
        <authorList>
            <person name="Lugli G.A."/>
            <person name="Milani C."/>
            <person name="Turroni F."/>
            <person name="Duranti S."/>
            <person name="Mancabelli L."/>
            <person name="Mangifesta M."/>
            <person name="Ferrario C."/>
            <person name="Modesto M."/>
            <person name="Mattarelli P."/>
            <person name="Jiri K."/>
            <person name="van Sinderen D."/>
            <person name="Ventura M."/>
        </authorList>
    </citation>
    <scope>NUCLEOTIDE SEQUENCE [LARGE SCALE GENOMIC DNA]</scope>
    <source>
        <strain evidence="13 14">DSM 22924</strain>
    </source>
</reference>
<dbReference type="InterPro" id="IPR029057">
    <property type="entry name" value="PRTase-like"/>
</dbReference>
<organism evidence="13 14">
    <name type="scientific">Bombiscardovia coagulans</name>
    <dbReference type="NCBI Taxonomy" id="686666"/>
    <lineage>
        <taxon>Bacteria</taxon>
        <taxon>Bacillati</taxon>
        <taxon>Actinomycetota</taxon>
        <taxon>Actinomycetes</taxon>
        <taxon>Bifidobacteriales</taxon>
        <taxon>Bifidobacteriaceae</taxon>
        <taxon>Bombiscardovia</taxon>
    </lineage>
</organism>
<dbReference type="GO" id="GO:0044209">
    <property type="term" value="P:AMP salvage"/>
    <property type="evidence" value="ECO:0007669"/>
    <property type="project" value="UniProtKB-UniRule"/>
</dbReference>
<keyword evidence="7 11" id="KW-0963">Cytoplasm</keyword>
<protein>
    <recommendedName>
        <fullName evidence="6 11">Adenine phosphoribosyltransferase</fullName>
        <shortName evidence="11">APRT</shortName>
        <ecNumber evidence="6 11">2.4.2.7</ecNumber>
    </recommendedName>
</protein>
<keyword evidence="10 11" id="KW-0660">Purine salvage</keyword>
<evidence type="ECO:0000313" key="13">
    <source>
        <dbReference type="EMBL" id="OZG50898.1"/>
    </source>
</evidence>
<accession>A0A261EVL3</accession>
<dbReference type="AlphaFoldDB" id="A0A261EVL3"/>
<evidence type="ECO:0000256" key="9">
    <source>
        <dbReference type="ARBA" id="ARBA00022679"/>
    </source>
</evidence>
<comment type="pathway">
    <text evidence="4 11">Purine metabolism; AMP biosynthesis via salvage pathway; AMP from adenine: step 1/1.</text>
</comment>
<comment type="caution">
    <text evidence="13">The sequence shown here is derived from an EMBL/GenBank/DDBJ whole genome shotgun (WGS) entry which is preliminary data.</text>
</comment>
<keyword evidence="9 11" id="KW-0808">Transferase</keyword>
<dbReference type="Gene3D" id="3.40.50.2020">
    <property type="match status" value="1"/>
</dbReference>
<dbReference type="Pfam" id="PF00156">
    <property type="entry name" value="Pribosyltran"/>
    <property type="match status" value="1"/>
</dbReference>
<keyword evidence="8 11" id="KW-0328">Glycosyltransferase</keyword>
<dbReference type="RefSeq" id="WP_094722144.1">
    <property type="nucleotide sequence ID" value="NZ_MWWS01000002.1"/>
</dbReference>
<dbReference type="UniPathway" id="UPA00588">
    <property type="reaction ID" value="UER00646"/>
</dbReference>
<evidence type="ECO:0000256" key="3">
    <source>
        <dbReference type="ARBA" id="ARBA00004496"/>
    </source>
</evidence>
<feature type="domain" description="Phosphoribosyltransferase" evidence="12">
    <location>
        <begin position="69"/>
        <end position="185"/>
    </location>
</feature>
<sequence>MAQIGDISIQQLSAVGEQDAQYVVSLFRSVADFPKEGILFRDFLPALADPQGLSIINQAMLAALPVEADKFDAVAGLEARGFLLGPHIASSLGKGFIALRKSGKLPPTTLSQEYSLEYGTSTIEMEENALSHGDRVLIVDDLIATGGSADAAAQLIQRAGGKVAGFSFVMELEGLHGRELLSEYPTSTLVSMPA</sequence>